<organism evidence="1 2">
    <name type="scientific">Dreissena polymorpha</name>
    <name type="common">Zebra mussel</name>
    <name type="synonym">Mytilus polymorpha</name>
    <dbReference type="NCBI Taxonomy" id="45954"/>
    <lineage>
        <taxon>Eukaryota</taxon>
        <taxon>Metazoa</taxon>
        <taxon>Spiralia</taxon>
        <taxon>Lophotrochozoa</taxon>
        <taxon>Mollusca</taxon>
        <taxon>Bivalvia</taxon>
        <taxon>Autobranchia</taxon>
        <taxon>Heteroconchia</taxon>
        <taxon>Euheterodonta</taxon>
        <taxon>Imparidentia</taxon>
        <taxon>Neoheterodontei</taxon>
        <taxon>Myida</taxon>
        <taxon>Dreissenoidea</taxon>
        <taxon>Dreissenidae</taxon>
        <taxon>Dreissena</taxon>
    </lineage>
</organism>
<accession>A0A9D4HC45</accession>
<evidence type="ECO:0000313" key="1">
    <source>
        <dbReference type="EMBL" id="KAH3831223.1"/>
    </source>
</evidence>
<reference evidence="1" key="2">
    <citation type="submission" date="2020-11" db="EMBL/GenBank/DDBJ databases">
        <authorList>
            <person name="McCartney M.A."/>
            <person name="Auch B."/>
            <person name="Kono T."/>
            <person name="Mallez S."/>
            <person name="Becker A."/>
            <person name="Gohl D.M."/>
            <person name="Silverstein K.A.T."/>
            <person name="Koren S."/>
            <person name="Bechman K.B."/>
            <person name="Herman A."/>
            <person name="Abrahante J.E."/>
            <person name="Garbe J."/>
        </authorList>
    </citation>
    <scope>NUCLEOTIDE SEQUENCE</scope>
    <source>
        <strain evidence="1">Duluth1</strain>
        <tissue evidence="1">Whole animal</tissue>
    </source>
</reference>
<dbReference type="EMBL" id="JAIWYP010000004">
    <property type="protein sequence ID" value="KAH3831223.1"/>
    <property type="molecule type" value="Genomic_DNA"/>
</dbReference>
<reference evidence="1" key="1">
    <citation type="journal article" date="2019" name="bioRxiv">
        <title>The Genome of the Zebra Mussel, Dreissena polymorpha: A Resource for Invasive Species Research.</title>
        <authorList>
            <person name="McCartney M.A."/>
            <person name="Auch B."/>
            <person name="Kono T."/>
            <person name="Mallez S."/>
            <person name="Zhang Y."/>
            <person name="Obille A."/>
            <person name="Becker A."/>
            <person name="Abrahante J.E."/>
            <person name="Garbe J."/>
            <person name="Badalamenti J.P."/>
            <person name="Herman A."/>
            <person name="Mangelson H."/>
            <person name="Liachko I."/>
            <person name="Sullivan S."/>
            <person name="Sone E.D."/>
            <person name="Koren S."/>
            <person name="Silverstein K.A.T."/>
            <person name="Beckman K.B."/>
            <person name="Gohl D.M."/>
        </authorList>
    </citation>
    <scope>NUCLEOTIDE SEQUENCE</scope>
    <source>
        <strain evidence="1">Duluth1</strain>
        <tissue evidence="1">Whole animal</tissue>
    </source>
</reference>
<keyword evidence="2" id="KW-1185">Reference proteome</keyword>
<protein>
    <submittedName>
        <fullName evidence="1">Uncharacterized protein</fullName>
    </submittedName>
</protein>
<dbReference type="AlphaFoldDB" id="A0A9D4HC45"/>
<evidence type="ECO:0000313" key="2">
    <source>
        <dbReference type="Proteomes" id="UP000828390"/>
    </source>
</evidence>
<dbReference type="Proteomes" id="UP000828390">
    <property type="component" value="Unassembled WGS sequence"/>
</dbReference>
<sequence>MHLGCHVLIESPHIFHINHQYGIRPDHTDQTIYTDQTRQYVPRPDHTDHGQTIRTKTIRTKTSPYGQRIYGPRTYHTDQDQTVLTKTIRTKTRPLASRSEQTYQDQIY</sequence>
<proteinExistence type="predicted"/>
<gene>
    <name evidence="1" type="ORF">DPMN_104485</name>
</gene>
<name>A0A9D4HC45_DREPO</name>
<comment type="caution">
    <text evidence="1">The sequence shown here is derived from an EMBL/GenBank/DDBJ whole genome shotgun (WGS) entry which is preliminary data.</text>
</comment>